<evidence type="ECO:0000256" key="10">
    <source>
        <dbReference type="ARBA" id="ARBA00023034"/>
    </source>
</evidence>
<comment type="caution">
    <text evidence="20">The sequence shown here is derived from an EMBL/GenBank/DDBJ whole genome shotgun (WGS) entry which is preliminary data.</text>
</comment>
<evidence type="ECO:0000256" key="4">
    <source>
        <dbReference type="ARBA" id="ARBA00022448"/>
    </source>
</evidence>
<evidence type="ECO:0000256" key="1">
    <source>
        <dbReference type="ARBA" id="ARBA00004406"/>
    </source>
</evidence>
<dbReference type="GO" id="GO:0003925">
    <property type="term" value="F:G protein activity"/>
    <property type="evidence" value="ECO:0007669"/>
    <property type="project" value="UniProtKB-EC"/>
</dbReference>
<feature type="binding site" evidence="17">
    <location>
        <begin position="130"/>
        <end position="133"/>
    </location>
    <ligand>
        <name>GTP</name>
        <dbReference type="ChEBI" id="CHEBI:37565"/>
    </ligand>
</feature>
<dbReference type="SMART" id="SM00178">
    <property type="entry name" value="SAR"/>
    <property type="match status" value="1"/>
</dbReference>
<keyword evidence="15" id="KW-0479">Metal-binding</keyword>
<dbReference type="Proteomes" id="UP001497623">
    <property type="component" value="Unassembled WGS sequence"/>
</dbReference>
<evidence type="ECO:0000256" key="17">
    <source>
        <dbReference type="PIRSR" id="PIRSR606689-1"/>
    </source>
</evidence>
<dbReference type="EMBL" id="CAXKWB010013212">
    <property type="protein sequence ID" value="CAL4106991.1"/>
    <property type="molecule type" value="Genomic_DNA"/>
</dbReference>
<dbReference type="GO" id="GO:0005525">
    <property type="term" value="F:GTP binding"/>
    <property type="evidence" value="ECO:0007669"/>
    <property type="project" value="UniProtKB-KW"/>
</dbReference>
<comment type="subcellular location">
    <subcellularLocation>
        <location evidence="1">Endoplasmic reticulum membrane</location>
        <topology evidence="1">Peripheral membrane protein</topology>
    </subcellularLocation>
    <subcellularLocation>
        <location evidence="13">Golgi apparatus</location>
        <location evidence="13">Golgi stack membrane</location>
        <topology evidence="13">Peripheral membrane protein</topology>
    </subcellularLocation>
</comment>
<evidence type="ECO:0000256" key="12">
    <source>
        <dbReference type="ARBA" id="ARBA00023136"/>
    </source>
</evidence>
<evidence type="ECO:0000256" key="2">
    <source>
        <dbReference type="ARBA" id="ARBA00007507"/>
    </source>
</evidence>
<protein>
    <recommendedName>
        <fullName evidence="3">small monomeric GTPase</fullName>
        <ecNumber evidence="3">3.6.5.2</ecNumber>
    </recommendedName>
</protein>
<dbReference type="AlphaFoldDB" id="A0AAV2R086"/>
<feature type="non-terminal residue" evidence="20">
    <location>
        <position position="1"/>
    </location>
</feature>
<dbReference type="Gene3D" id="3.40.50.300">
    <property type="entry name" value="P-loop containing nucleotide triphosphate hydrolases"/>
    <property type="match status" value="1"/>
</dbReference>
<dbReference type="NCBIfam" id="TIGR00231">
    <property type="entry name" value="small_GTP"/>
    <property type="match status" value="1"/>
</dbReference>
<evidence type="ECO:0000256" key="13">
    <source>
        <dbReference type="ARBA" id="ARBA00037843"/>
    </source>
</evidence>
<evidence type="ECO:0000313" key="21">
    <source>
        <dbReference type="Proteomes" id="UP001497623"/>
    </source>
</evidence>
<feature type="binding site" evidence="16">
    <location>
        <position position="36"/>
    </location>
    <ligand>
        <name>GTP</name>
        <dbReference type="ChEBI" id="CHEBI:37565"/>
    </ligand>
</feature>
<evidence type="ECO:0000256" key="11">
    <source>
        <dbReference type="ARBA" id="ARBA00023134"/>
    </source>
</evidence>
<feature type="binding site" evidence="18">
    <location>
        <position position="52"/>
    </location>
    <ligand>
        <name>Mg(2+)</name>
        <dbReference type="ChEBI" id="CHEBI:18420"/>
    </ligand>
</feature>
<feature type="binding site" evidence="16">
    <location>
        <position position="35"/>
    </location>
    <ligand>
        <name>GTP</name>
        <dbReference type="ChEBI" id="CHEBI:37565"/>
    </ligand>
</feature>
<dbReference type="FunFam" id="3.40.50.300:FF:000161">
    <property type="entry name" value="Small COPII coat GTPase"/>
    <property type="match status" value="1"/>
</dbReference>
<evidence type="ECO:0000256" key="6">
    <source>
        <dbReference type="ARBA" id="ARBA00022801"/>
    </source>
</evidence>
<evidence type="ECO:0000256" key="15">
    <source>
        <dbReference type="PIRSR" id="PIRSR606687-1"/>
    </source>
</evidence>
<name>A0AAV2R086_MEGNR</name>
<dbReference type="CDD" id="cd00879">
    <property type="entry name" value="Sar1"/>
    <property type="match status" value="1"/>
</dbReference>
<keyword evidence="4 19" id="KW-0813">Transport</keyword>
<feature type="binding site" evidence="16">
    <location>
        <position position="133"/>
    </location>
    <ligand>
        <name>GTP</name>
        <dbReference type="ChEBI" id="CHEBI:37565"/>
    </ligand>
</feature>
<comment type="catalytic activity">
    <reaction evidence="14">
        <text>GTP + H2O = GDP + phosphate + H(+)</text>
        <dbReference type="Rhea" id="RHEA:19669"/>
        <dbReference type="ChEBI" id="CHEBI:15377"/>
        <dbReference type="ChEBI" id="CHEBI:15378"/>
        <dbReference type="ChEBI" id="CHEBI:37565"/>
        <dbReference type="ChEBI" id="CHEBI:43474"/>
        <dbReference type="ChEBI" id="CHEBI:58189"/>
        <dbReference type="EC" id="3.6.5.2"/>
    </reaction>
    <physiologicalReaction direction="left-to-right" evidence="14">
        <dbReference type="Rhea" id="RHEA:19670"/>
    </physiologicalReaction>
</comment>
<feature type="binding site" evidence="18">
    <location>
        <position position="35"/>
    </location>
    <ligand>
        <name>Mg(2+)</name>
        <dbReference type="ChEBI" id="CHEBI:18420"/>
    </ligand>
</feature>
<keyword evidence="10 19" id="KW-0333">Golgi apparatus</keyword>
<dbReference type="SMART" id="SM00177">
    <property type="entry name" value="ARF"/>
    <property type="match status" value="1"/>
</dbReference>
<feature type="binding site" evidence="17">
    <location>
        <begin position="28"/>
        <end position="35"/>
    </location>
    <ligand>
        <name>GTP</name>
        <dbReference type="ChEBI" id="CHEBI:37565"/>
    </ligand>
</feature>
<keyword evidence="21" id="KW-1185">Reference proteome</keyword>
<dbReference type="GO" id="GO:0032580">
    <property type="term" value="C:Golgi cisterna membrane"/>
    <property type="evidence" value="ECO:0007669"/>
    <property type="project" value="UniProtKB-SubCell"/>
</dbReference>
<gene>
    <name evidence="20" type="ORF">MNOR_LOCUS18458</name>
</gene>
<dbReference type="GO" id="GO:0016192">
    <property type="term" value="P:vesicle-mediated transport"/>
    <property type="evidence" value="ECO:0007669"/>
    <property type="project" value="UniProtKB-KW"/>
</dbReference>
<evidence type="ECO:0000256" key="19">
    <source>
        <dbReference type="RuleBase" id="RU003926"/>
    </source>
</evidence>
<evidence type="ECO:0000256" key="14">
    <source>
        <dbReference type="ARBA" id="ARBA00047660"/>
    </source>
</evidence>
<organism evidence="20 21">
    <name type="scientific">Meganyctiphanes norvegica</name>
    <name type="common">Northern krill</name>
    <name type="synonym">Thysanopoda norvegica</name>
    <dbReference type="NCBI Taxonomy" id="48144"/>
    <lineage>
        <taxon>Eukaryota</taxon>
        <taxon>Metazoa</taxon>
        <taxon>Ecdysozoa</taxon>
        <taxon>Arthropoda</taxon>
        <taxon>Crustacea</taxon>
        <taxon>Multicrustacea</taxon>
        <taxon>Malacostraca</taxon>
        <taxon>Eumalacostraca</taxon>
        <taxon>Eucarida</taxon>
        <taxon>Euphausiacea</taxon>
        <taxon>Euphausiidae</taxon>
        <taxon>Meganyctiphanes</taxon>
    </lineage>
</organism>
<evidence type="ECO:0000256" key="5">
    <source>
        <dbReference type="ARBA" id="ARBA00022741"/>
    </source>
</evidence>
<feature type="binding site" evidence="17">
    <location>
        <position position="74"/>
    </location>
    <ligand>
        <name>GTP</name>
        <dbReference type="ChEBI" id="CHEBI:37565"/>
    </ligand>
</feature>
<dbReference type="InterPro" id="IPR006687">
    <property type="entry name" value="Small_GTPase_SAR1"/>
</dbReference>
<evidence type="ECO:0000256" key="16">
    <source>
        <dbReference type="PIRSR" id="PIRSR606687-2"/>
    </source>
</evidence>
<keyword evidence="7 19" id="KW-0256">Endoplasmic reticulum</keyword>
<accession>A0AAV2R086</accession>
<sequence length="194" mass="22293">RMFLWDWITGVLGYLGLWNKKGKLLLLGLDHAGKTTLLQMLKTGRMVQAYPTWLPTSEELTIDNIKFTTFDLGGHKQARRVWKDYFPAVDAIVFLIDVSDRSRFQESYIELNSLLTDETLLDVPMLVLGNKIDSPRAVSEDELRQQFGLYGQTSGKNLTDRNQIPGRPLELYMCSLLKRQGYGLGFRWLANFID</sequence>
<keyword evidence="5 16" id="KW-0547">Nucleotide-binding</keyword>
<feature type="binding site" evidence="16">
    <location>
        <position position="34"/>
    </location>
    <ligand>
        <name>GTP</name>
        <dbReference type="ChEBI" id="CHEBI:37565"/>
    </ligand>
</feature>
<reference evidence="20 21" key="1">
    <citation type="submission" date="2024-05" db="EMBL/GenBank/DDBJ databases">
        <authorList>
            <person name="Wallberg A."/>
        </authorList>
    </citation>
    <scope>NUCLEOTIDE SEQUENCE [LARGE SCALE GENOMIC DNA]</scope>
</reference>
<keyword evidence="15" id="KW-0460">Magnesium</keyword>
<dbReference type="GO" id="GO:0005789">
    <property type="term" value="C:endoplasmic reticulum membrane"/>
    <property type="evidence" value="ECO:0007669"/>
    <property type="project" value="UniProtKB-SubCell"/>
</dbReference>
<dbReference type="EC" id="3.6.5.2" evidence="3"/>
<evidence type="ECO:0000313" key="20">
    <source>
        <dbReference type="EMBL" id="CAL4106991.1"/>
    </source>
</evidence>
<evidence type="ECO:0000256" key="7">
    <source>
        <dbReference type="ARBA" id="ARBA00022824"/>
    </source>
</evidence>
<keyword evidence="6" id="KW-0378">Hydrolase</keyword>
<evidence type="ECO:0000256" key="8">
    <source>
        <dbReference type="ARBA" id="ARBA00022892"/>
    </source>
</evidence>
<proteinExistence type="inferred from homology"/>
<feature type="binding site" evidence="16">
    <location>
        <position position="177"/>
    </location>
    <ligand>
        <name>GTP</name>
        <dbReference type="ChEBI" id="CHEBI:37565"/>
    </ligand>
</feature>
<keyword evidence="12" id="KW-0472">Membrane</keyword>
<dbReference type="InterPro" id="IPR027417">
    <property type="entry name" value="P-loop_NTPase"/>
</dbReference>
<feature type="binding site" evidence="16">
    <location>
        <position position="33"/>
    </location>
    <ligand>
        <name>GTP</name>
        <dbReference type="ChEBI" id="CHEBI:37565"/>
    </ligand>
</feature>
<evidence type="ECO:0000256" key="3">
    <source>
        <dbReference type="ARBA" id="ARBA00011984"/>
    </source>
</evidence>
<feature type="binding site" evidence="15">
    <location>
        <position position="30"/>
    </location>
    <ligand>
        <name>Mg(2+)</name>
        <dbReference type="ChEBI" id="CHEBI:18420"/>
    </ligand>
</feature>
<dbReference type="GO" id="GO:0046872">
    <property type="term" value="F:metal ion binding"/>
    <property type="evidence" value="ECO:0007669"/>
    <property type="project" value="UniProtKB-KW"/>
</dbReference>
<keyword evidence="9 19" id="KW-0653">Protein transport</keyword>
<dbReference type="InterPro" id="IPR006689">
    <property type="entry name" value="Small_GTPase_ARF/SAR"/>
</dbReference>
<dbReference type="GO" id="GO:0006886">
    <property type="term" value="P:intracellular protein transport"/>
    <property type="evidence" value="ECO:0007669"/>
    <property type="project" value="InterPro"/>
</dbReference>
<evidence type="ECO:0000256" key="18">
    <source>
        <dbReference type="PIRSR" id="PIRSR606689-2"/>
    </source>
</evidence>
<feature type="binding site" evidence="16">
    <location>
        <position position="131"/>
    </location>
    <ligand>
        <name>GTP</name>
        <dbReference type="ChEBI" id="CHEBI:37565"/>
    </ligand>
</feature>
<dbReference type="Pfam" id="PF00025">
    <property type="entry name" value="Arf"/>
    <property type="match status" value="1"/>
</dbReference>
<evidence type="ECO:0000256" key="9">
    <source>
        <dbReference type="ARBA" id="ARBA00022927"/>
    </source>
</evidence>
<dbReference type="SUPFAM" id="SSF52540">
    <property type="entry name" value="P-loop containing nucleoside triphosphate hydrolases"/>
    <property type="match status" value="1"/>
</dbReference>
<dbReference type="PROSITE" id="PS51422">
    <property type="entry name" value="SAR1"/>
    <property type="match status" value="1"/>
</dbReference>
<comment type="similarity">
    <text evidence="2 19">Belongs to the small GTPase superfamily. SAR1 family.</text>
</comment>
<dbReference type="PRINTS" id="PR00328">
    <property type="entry name" value="SAR1GTPBP"/>
</dbReference>
<keyword evidence="8 19" id="KW-0931">ER-Golgi transport</keyword>
<dbReference type="PROSITE" id="PS51417">
    <property type="entry name" value="ARF"/>
    <property type="match status" value="1"/>
</dbReference>
<feature type="binding site" evidence="16">
    <location>
        <position position="130"/>
    </location>
    <ligand>
        <name>GTP</name>
        <dbReference type="ChEBI" id="CHEBI:37565"/>
    </ligand>
</feature>
<keyword evidence="11 17" id="KW-0342">GTP-binding</keyword>
<dbReference type="InterPro" id="IPR005225">
    <property type="entry name" value="Small_GTP-bd"/>
</dbReference>
<dbReference type="PANTHER" id="PTHR45684">
    <property type="entry name" value="RE74312P"/>
    <property type="match status" value="1"/>
</dbReference>